<keyword evidence="16" id="KW-1185">Reference proteome</keyword>
<dbReference type="GO" id="GO:0003861">
    <property type="term" value="F:3-isopropylmalate dehydratase activity"/>
    <property type="evidence" value="ECO:0007669"/>
    <property type="project" value="UniProtKB-UniRule"/>
</dbReference>
<dbReference type="PANTHER" id="PTHR43822">
    <property type="entry name" value="HOMOACONITASE, MITOCHONDRIAL-RELATED"/>
    <property type="match status" value="1"/>
</dbReference>
<feature type="binding site" evidence="13">
    <location>
        <position position="412"/>
    </location>
    <ligand>
        <name>[4Fe-4S] cluster</name>
        <dbReference type="ChEBI" id="CHEBI:49883"/>
    </ligand>
</feature>
<reference evidence="15 16" key="1">
    <citation type="submission" date="2010-03" db="EMBL/GenBank/DDBJ databases">
        <title>Complete sequence of Sideroxydans lithotrophicus ES-1.</title>
        <authorList>
            <consortium name="US DOE Joint Genome Institute"/>
            <person name="Lucas S."/>
            <person name="Copeland A."/>
            <person name="Lapidus A."/>
            <person name="Cheng J.-F."/>
            <person name="Bruce D."/>
            <person name="Goodwin L."/>
            <person name="Pitluck S."/>
            <person name="Munk A.C."/>
            <person name="Detter J.C."/>
            <person name="Han C."/>
            <person name="Tapia R."/>
            <person name="Larimer F."/>
            <person name="Land M."/>
            <person name="Hauser L."/>
            <person name="Kyrpides N."/>
            <person name="Ivanova N."/>
            <person name="Emerson D."/>
            <person name="Woyke T."/>
        </authorList>
    </citation>
    <scope>NUCLEOTIDE SEQUENCE [LARGE SCALE GENOMIC DNA]</scope>
    <source>
        <strain evidence="15 16">ES-1</strain>
    </source>
</reference>
<dbReference type="Proteomes" id="UP000001625">
    <property type="component" value="Chromosome"/>
</dbReference>
<dbReference type="eggNOG" id="COG0065">
    <property type="taxonomic scope" value="Bacteria"/>
</dbReference>
<keyword evidence="9 13" id="KW-0408">Iron</keyword>
<comment type="cofactor">
    <cofactor evidence="13">
        <name>[4Fe-4S] cluster</name>
        <dbReference type="ChEBI" id="CHEBI:49883"/>
    </cofactor>
    <text evidence="13">Binds 1 [4Fe-4S] cluster per subunit.</text>
</comment>
<dbReference type="PROSITE" id="PS00450">
    <property type="entry name" value="ACONITASE_1"/>
    <property type="match status" value="1"/>
</dbReference>
<dbReference type="NCBIfam" id="NF009116">
    <property type="entry name" value="PRK12466.1"/>
    <property type="match status" value="1"/>
</dbReference>
<evidence type="ECO:0000256" key="7">
    <source>
        <dbReference type="ARBA" id="ARBA00022605"/>
    </source>
</evidence>
<keyword evidence="11 13" id="KW-0456">Lyase</keyword>
<comment type="subunit">
    <text evidence="4 13">Heterodimer of LeuC and LeuD.</text>
</comment>
<dbReference type="PRINTS" id="PR00415">
    <property type="entry name" value="ACONITASE"/>
</dbReference>
<dbReference type="InterPro" id="IPR050067">
    <property type="entry name" value="IPM_dehydratase_rel_enz"/>
</dbReference>
<evidence type="ECO:0000256" key="12">
    <source>
        <dbReference type="ARBA" id="ARBA00023304"/>
    </source>
</evidence>
<keyword evidence="8 13" id="KW-0479">Metal-binding</keyword>
<dbReference type="PANTHER" id="PTHR43822:SF9">
    <property type="entry name" value="3-ISOPROPYLMALATE DEHYDRATASE"/>
    <property type="match status" value="1"/>
</dbReference>
<dbReference type="InterPro" id="IPR001030">
    <property type="entry name" value="Acoase/IPM_deHydtase_lsu_aba"/>
</dbReference>
<dbReference type="HOGENOM" id="CLU_006714_3_4_4"/>
<evidence type="ECO:0000313" key="15">
    <source>
        <dbReference type="EMBL" id="ADE12353.1"/>
    </source>
</evidence>
<dbReference type="InterPro" id="IPR036008">
    <property type="entry name" value="Aconitase_4Fe-4S_dom"/>
</dbReference>
<dbReference type="UniPathway" id="UPA00048">
    <property type="reaction ID" value="UER00071"/>
</dbReference>
<dbReference type="OrthoDB" id="9802769at2"/>
<accession>D5CUG6</accession>
<dbReference type="NCBIfam" id="NF004016">
    <property type="entry name" value="PRK05478.1"/>
    <property type="match status" value="1"/>
</dbReference>
<dbReference type="EC" id="4.2.1.33" evidence="13"/>
<keyword evidence="7 13" id="KW-0028">Amino-acid biosynthesis</keyword>
<evidence type="ECO:0000256" key="13">
    <source>
        <dbReference type="HAMAP-Rule" id="MF_01026"/>
    </source>
</evidence>
<dbReference type="RefSeq" id="WP_013030251.1">
    <property type="nucleotide sequence ID" value="NC_013959.1"/>
</dbReference>
<evidence type="ECO:0000256" key="6">
    <source>
        <dbReference type="ARBA" id="ARBA00022485"/>
    </source>
</evidence>
<dbReference type="InterPro" id="IPR033941">
    <property type="entry name" value="IPMI_cat"/>
</dbReference>
<dbReference type="GO" id="GO:0046872">
    <property type="term" value="F:metal ion binding"/>
    <property type="evidence" value="ECO:0007669"/>
    <property type="project" value="UniProtKB-KW"/>
</dbReference>
<dbReference type="InterPro" id="IPR004430">
    <property type="entry name" value="3-IsopropMal_deHydase_lsu"/>
</dbReference>
<evidence type="ECO:0000256" key="3">
    <source>
        <dbReference type="ARBA" id="ARBA00004729"/>
    </source>
</evidence>
<dbReference type="HAMAP" id="MF_01026">
    <property type="entry name" value="LeuC_type1"/>
    <property type="match status" value="1"/>
</dbReference>
<dbReference type="Gene3D" id="3.30.499.10">
    <property type="entry name" value="Aconitase, domain 3"/>
    <property type="match status" value="2"/>
</dbReference>
<dbReference type="SUPFAM" id="SSF53732">
    <property type="entry name" value="Aconitase iron-sulfur domain"/>
    <property type="match status" value="1"/>
</dbReference>
<evidence type="ECO:0000256" key="1">
    <source>
        <dbReference type="ARBA" id="ARBA00000491"/>
    </source>
</evidence>
<dbReference type="CDD" id="cd01583">
    <property type="entry name" value="IPMI"/>
    <property type="match status" value="1"/>
</dbReference>
<comment type="similarity">
    <text evidence="13">Belongs to the aconitase/IPM isomerase family. LeuC type 1 subfamily.</text>
</comment>
<dbReference type="InterPro" id="IPR018136">
    <property type="entry name" value="Aconitase_4Fe-4S_BS"/>
</dbReference>
<evidence type="ECO:0000256" key="5">
    <source>
        <dbReference type="ARBA" id="ARBA00022430"/>
    </source>
</evidence>
<organism evidence="15 16">
    <name type="scientific">Sideroxydans lithotrophicus (strain ES-1)</name>
    <dbReference type="NCBI Taxonomy" id="580332"/>
    <lineage>
        <taxon>Bacteria</taxon>
        <taxon>Pseudomonadati</taxon>
        <taxon>Pseudomonadota</taxon>
        <taxon>Betaproteobacteria</taxon>
        <taxon>Nitrosomonadales</taxon>
        <taxon>Gallionellaceae</taxon>
        <taxon>Sideroxydans</taxon>
    </lineage>
</organism>
<evidence type="ECO:0000259" key="14">
    <source>
        <dbReference type="Pfam" id="PF00330"/>
    </source>
</evidence>
<feature type="domain" description="Aconitase/3-isopropylmalate dehydratase large subunit alpha/beta/alpha" evidence="14">
    <location>
        <begin position="8"/>
        <end position="459"/>
    </location>
</feature>
<keyword evidence="10 13" id="KW-0411">Iron-sulfur</keyword>
<evidence type="ECO:0000313" key="16">
    <source>
        <dbReference type="Proteomes" id="UP000001625"/>
    </source>
</evidence>
<evidence type="ECO:0000256" key="11">
    <source>
        <dbReference type="ARBA" id="ARBA00023239"/>
    </source>
</evidence>
<evidence type="ECO:0000256" key="2">
    <source>
        <dbReference type="ARBA" id="ARBA00002695"/>
    </source>
</evidence>
<keyword evidence="5 13" id="KW-0432">Leucine biosynthesis</keyword>
<evidence type="ECO:0000256" key="8">
    <source>
        <dbReference type="ARBA" id="ARBA00022723"/>
    </source>
</evidence>
<dbReference type="PROSITE" id="PS01244">
    <property type="entry name" value="ACONITASE_2"/>
    <property type="match status" value="1"/>
</dbReference>
<dbReference type="NCBIfam" id="TIGR00170">
    <property type="entry name" value="leuC"/>
    <property type="match status" value="1"/>
</dbReference>
<dbReference type="STRING" id="580332.Slit_2125"/>
<dbReference type="FunFam" id="3.30.499.10:FF:000007">
    <property type="entry name" value="3-isopropylmalate dehydratase large subunit"/>
    <property type="match status" value="1"/>
</dbReference>
<comment type="function">
    <text evidence="2 13">Catalyzes the isomerization between 2-isopropylmalate and 3-isopropylmalate, via the formation of 2-isopropylmaleate.</text>
</comment>
<proteinExistence type="inferred from homology"/>
<evidence type="ECO:0000256" key="9">
    <source>
        <dbReference type="ARBA" id="ARBA00023004"/>
    </source>
</evidence>
<dbReference type="Pfam" id="PF00330">
    <property type="entry name" value="Aconitase"/>
    <property type="match status" value="1"/>
</dbReference>
<feature type="binding site" evidence="13">
    <location>
        <position position="348"/>
    </location>
    <ligand>
        <name>[4Fe-4S] cluster</name>
        <dbReference type="ChEBI" id="CHEBI:49883"/>
    </ligand>
</feature>
<dbReference type="GO" id="GO:0051539">
    <property type="term" value="F:4 iron, 4 sulfur cluster binding"/>
    <property type="evidence" value="ECO:0007669"/>
    <property type="project" value="UniProtKB-KW"/>
</dbReference>
<dbReference type="InterPro" id="IPR015931">
    <property type="entry name" value="Acnase/IPM_dHydase_lsu_aba_1/3"/>
</dbReference>
<keyword evidence="12 13" id="KW-0100">Branched-chain amino acid biosynthesis</keyword>
<comment type="pathway">
    <text evidence="3 13">Amino-acid biosynthesis; L-leucine biosynthesis; L-leucine from 3-methyl-2-oxobutanoate: step 2/4.</text>
</comment>
<dbReference type="EMBL" id="CP001965">
    <property type="protein sequence ID" value="ADE12353.1"/>
    <property type="molecule type" value="Genomic_DNA"/>
</dbReference>
<name>D5CUG6_SIDLE</name>
<evidence type="ECO:0000256" key="4">
    <source>
        <dbReference type="ARBA" id="ARBA00011271"/>
    </source>
</evidence>
<protein>
    <recommendedName>
        <fullName evidence="13">3-isopropylmalate dehydratase large subunit</fullName>
        <ecNumber evidence="13">4.2.1.33</ecNumber>
    </recommendedName>
    <alternativeName>
        <fullName evidence="13">Alpha-IPM isomerase</fullName>
        <shortName evidence="13">IPMI</shortName>
    </alternativeName>
    <alternativeName>
        <fullName evidence="13">Isopropylmalate isomerase</fullName>
    </alternativeName>
</protein>
<evidence type="ECO:0000256" key="10">
    <source>
        <dbReference type="ARBA" id="ARBA00023014"/>
    </source>
</evidence>
<gene>
    <name evidence="13" type="primary">leuC</name>
    <name evidence="15" type="ordered locus">Slit_2125</name>
</gene>
<sequence>MNAKTLYDKLWDSHVVRQEADGTVLLYIDRHLVHEVTSPQAFEGLKLAHRGLWRTDSILAVADHNVPTTNRAAGIADPVSRLQVDTLDANCAEFKVTEFKMNDVRQGIVHVIGPEQGATLPGMTVVCGDSHTSTHGAFAALAHGIGTSEVEHVMATQCLMAKKSRSMLVRVEGALGNGVTAKDVALAVIGKIGTAGGTGYAIEFAGAAIRALSMEGRMTLCNMAIEAGARAGMVAADDTTFAYIKGRPFAPQGEQWDKAVAYWRTLHSDEGAKFDTVVELDASQIRPQVTWGTSPEMVVSVDGCVPDPSAVPDPVKRGDWERALQYMGLKANTLITDIRVDKVFIGSCTNARIEDMRAAAAVIRGGKVAPNVKLAMVVPGSGLVKQQAEREGLDKVFIAAGFEWRDPGCSMCLAMNDDKLAPGERCAATSNRNFEGRQGQGGRTHLVSPEMAAAAAIAGHFVDVSR</sequence>
<comment type="catalytic activity">
    <reaction evidence="1 13">
        <text>(2R,3S)-3-isopropylmalate = (2S)-2-isopropylmalate</text>
        <dbReference type="Rhea" id="RHEA:32287"/>
        <dbReference type="ChEBI" id="CHEBI:1178"/>
        <dbReference type="ChEBI" id="CHEBI:35121"/>
        <dbReference type="EC" id="4.2.1.33"/>
    </reaction>
</comment>
<dbReference type="KEGG" id="slt:Slit_2125"/>
<keyword evidence="6 13" id="KW-0004">4Fe-4S</keyword>
<feature type="binding site" evidence="13">
    <location>
        <position position="409"/>
    </location>
    <ligand>
        <name>[4Fe-4S] cluster</name>
        <dbReference type="ChEBI" id="CHEBI:49883"/>
    </ligand>
</feature>
<dbReference type="AlphaFoldDB" id="D5CUG6"/>
<dbReference type="GO" id="GO:0009098">
    <property type="term" value="P:L-leucine biosynthetic process"/>
    <property type="evidence" value="ECO:0007669"/>
    <property type="project" value="UniProtKB-UniRule"/>
</dbReference>